<feature type="site" description="Important for catalytic activity" evidence="3">
    <location>
        <position position="331"/>
    </location>
</feature>
<dbReference type="InterPro" id="IPR018951">
    <property type="entry name" value="Fumarase_C_C"/>
</dbReference>
<evidence type="ECO:0000313" key="7">
    <source>
        <dbReference type="EMBL" id="VCU53460.1"/>
    </source>
</evidence>
<dbReference type="SUPFAM" id="SSF48557">
    <property type="entry name" value="L-aspartase-like"/>
    <property type="match status" value="1"/>
</dbReference>
<comment type="subunit">
    <text evidence="3">Homotetramer.</text>
</comment>
<dbReference type="Pfam" id="PF00206">
    <property type="entry name" value="Lyase_1"/>
    <property type="match status" value="1"/>
</dbReference>
<feature type="binding site" evidence="3">
    <location>
        <begin position="99"/>
        <end position="101"/>
    </location>
    <ligand>
        <name>substrate</name>
    </ligand>
</feature>
<feature type="binding site" evidence="3">
    <location>
        <begin position="324"/>
        <end position="326"/>
    </location>
    <ligand>
        <name>substrate</name>
    </ligand>
</feature>
<feature type="binding site" evidence="3">
    <location>
        <position position="319"/>
    </location>
    <ligand>
        <name>substrate</name>
    </ligand>
</feature>
<evidence type="ECO:0000259" key="4">
    <source>
        <dbReference type="Pfam" id="PF00206"/>
    </source>
</evidence>
<dbReference type="FunFam" id="1.10.275.10:FF:000001">
    <property type="entry name" value="Fumarate hydratase, mitochondrial"/>
    <property type="match status" value="1"/>
</dbReference>
<comment type="subcellular location">
    <subcellularLocation>
        <location evidence="3">Cytoplasm</location>
    </subcellularLocation>
</comment>
<dbReference type="EMBL" id="AP024926">
    <property type="protein sequence ID" value="BCZ86408.1"/>
    <property type="molecule type" value="Genomic_DNA"/>
</dbReference>
<comment type="miscellaneous">
    <text evidence="3">There are 2 substrate-binding sites: the catalytic A site, and the non-catalytic B site that may play a role in the transfer of substrate or product between the active site and the solvent. Alternatively, the B site may bind allosteric effectors.</text>
</comment>
<keyword evidence="2 3" id="KW-0456">Lyase</keyword>
<dbReference type="CDD" id="cd01362">
    <property type="entry name" value="Fumarase_classII"/>
    <property type="match status" value="1"/>
</dbReference>
<dbReference type="Proteomes" id="UP000279841">
    <property type="component" value="Chromosome"/>
</dbReference>
<name>A0A3P4ART7_THETH</name>
<dbReference type="GO" id="GO:0006099">
    <property type="term" value="P:tricarboxylic acid cycle"/>
    <property type="evidence" value="ECO:0007669"/>
    <property type="project" value="UniProtKB-UniRule"/>
</dbReference>
<sequence length="466" mass="50891">MEYRIERDTMGEVRVPADKYWGAQTQRSLENFRIGTDRFRMPLEIIRAYGMLKKAAARANLELGELPEEIAKAIIQAAEEVVQGKWDDHFPLVVFQTGSGTQTNMNVNEVIANRASEILGKPLGSKYVHPNDHVNRGQSSNDTFPTAMYVAVALALHQRLYPAVEGLIRTFTAKAQAFDHIVKVGRTHLMDAVPITLGQEIGSWAAQLKTTLAAVKEMEKGLYNLAIGGTAVGTGLNAHPRFGELVAKYLAEETGLPFRVAENRFAALAAHDELVNVMGAIRTLAGALMKIGNDVRWLASGPYAGIGEITIPANEPGSSIMPGKVNPTQVEALTMVVVRVYGNDHTVAFAGSQGNFQLNVYKPVMAYSTLESINLLADAVASFDAHLAQGIEPNLERIEEHLQKNPMLATALNKAIGYDKAAEIVKKALKEKKTLKQAALELGYLTEEEFDRIVVPMRLAKPHEGA</sequence>
<evidence type="ECO:0000256" key="3">
    <source>
        <dbReference type="HAMAP-Rule" id="MF_00743"/>
    </source>
</evidence>
<organism evidence="7 8">
    <name type="scientific">Thermus thermophilus</name>
    <dbReference type="NCBI Taxonomy" id="274"/>
    <lineage>
        <taxon>Bacteria</taxon>
        <taxon>Thermotogati</taxon>
        <taxon>Deinococcota</taxon>
        <taxon>Deinococci</taxon>
        <taxon>Thermales</taxon>
        <taxon>Thermaceae</taxon>
        <taxon>Thermus</taxon>
    </lineage>
</organism>
<dbReference type="EC" id="4.2.1.2" evidence="3"/>
<dbReference type="PROSITE" id="PS00163">
    <property type="entry name" value="FUMARATE_LYASES"/>
    <property type="match status" value="1"/>
</dbReference>
<dbReference type="Gene3D" id="1.20.200.10">
    <property type="entry name" value="Fumarase/aspartase (Central domain)"/>
    <property type="match status" value="1"/>
</dbReference>
<dbReference type="InterPro" id="IPR005677">
    <property type="entry name" value="Fum_hydII"/>
</dbReference>
<dbReference type="HAMAP" id="MF_00743">
    <property type="entry name" value="FumaraseC"/>
    <property type="match status" value="1"/>
</dbReference>
<feature type="domain" description="Fumarase C C-terminal" evidence="5">
    <location>
        <begin position="408"/>
        <end position="460"/>
    </location>
</feature>
<reference evidence="6" key="2">
    <citation type="submission" date="2021-07" db="EMBL/GenBank/DDBJ databases">
        <title>Complete genome sequences of four Thermus thermophilus strains isolated from Arima Hot Spring in Japan.</title>
        <authorList>
            <person name="Tomariguchi N."/>
            <person name="Ueno Y."/>
            <person name="Miyazaki K."/>
        </authorList>
    </citation>
    <scope>NUCLEOTIDE SEQUENCE</scope>
    <source>
        <strain evidence="6">AA1-1</strain>
    </source>
</reference>
<dbReference type="Proteomes" id="UP000825379">
    <property type="component" value="Chromosome"/>
</dbReference>
<keyword evidence="3" id="KW-0816">Tricarboxylic acid cycle</keyword>
<dbReference type="PRINTS" id="PR00149">
    <property type="entry name" value="FUMRATELYASE"/>
</dbReference>
<dbReference type="GO" id="GO:0004333">
    <property type="term" value="F:fumarate hydratase activity"/>
    <property type="evidence" value="ECO:0007669"/>
    <property type="project" value="UniProtKB-UniRule"/>
</dbReference>
<evidence type="ECO:0000259" key="5">
    <source>
        <dbReference type="Pfam" id="PF10415"/>
    </source>
</evidence>
<gene>
    <name evidence="3 7" type="primary">fumC</name>
    <name evidence="6" type="ORF">TthAA11_05900</name>
    <name evidence="7" type="ORF">TTHN1_01234</name>
</gene>
<comment type="function">
    <text evidence="3">Involved in the TCA cycle. Catalyzes the stereospecific interconversion of fumarate to L-malate.</text>
</comment>
<evidence type="ECO:0000313" key="6">
    <source>
        <dbReference type="EMBL" id="BCZ86408.1"/>
    </source>
</evidence>
<keyword evidence="3" id="KW-0963">Cytoplasm</keyword>
<dbReference type="GO" id="GO:0005737">
    <property type="term" value="C:cytoplasm"/>
    <property type="evidence" value="ECO:0007669"/>
    <property type="project" value="UniProtKB-SubCell"/>
</dbReference>
<comment type="pathway">
    <text evidence="3">Carbohydrate metabolism; tricarboxylic acid cycle; (S)-malate from fumarate: step 1/1.</text>
</comment>
<dbReference type="Gene3D" id="1.10.275.10">
    <property type="entry name" value="Fumarase/aspartase (N-terminal domain)"/>
    <property type="match status" value="1"/>
</dbReference>
<feature type="binding site" evidence="3">
    <location>
        <begin position="139"/>
        <end position="141"/>
    </location>
    <ligand>
        <name>substrate</name>
    </ligand>
</feature>
<comment type="catalytic activity">
    <reaction evidence="3">
        <text>(S)-malate = fumarate + H2O</text>
        <dbReference type="Rhea" id="RHEA:12460"/>
        <dbReference type="ChEBI" id="CHEBI:15377"/>
        <dbReference type="ChEBI" id="CHEBI:15589"/>
        <dbReference type="ChEBI" id="CHEBI:29806"/>
        <dbReference type="EC" id="4.2.1.2"/>
    </reaction>
</comment>
<dbReference type="PANTHER" id="PTHR11444">
    <property type="entry name" value="ASPARTATEAMMONIA/ARGININOSUCCINATE/ADENYLOSUCCINATE LYASE"/>
    <property type="match status" value="1"/>
</dbReference>
<protein>
    <recommendedName>
        <fullName evidence="3">Fumarate hydratase class II</fullName>
        <shortName evidence="3">Fumarase C</shortName>
        <ecNumber evidence="3">4.2.1.2</ecNumber>
    </recommendedName>
    <alternativeName>
        <fullName evidence="3">Aerobic fumarase</fullName>
    </alternativeName>
    <alternativeName>
        <fullName evidence="3">Iron-independent fumarase</fullName>
    </alternativeName>
</protein>
<dbReference type="PANTHER" id="PTHR11444:SF1">
    <property type="entry name" value="FUMARATE HYDRATASE, MITOCHONDRIAL"/>
    <property type="match status" value="1"/>
</dbReference>
<dbReference type="GO" id="GO:0006108">
    <property type="term" value="P:malate metabolic process"/>
    <property type="evidence" value="ECO:0007669"/>
    <property type="project" value="TreeGrafter"/>
</dbReference>
<reference evidence="7 8" key="1">
    <citation type="submission" date="2018-10" db="EMBL/GenBank/DDBJ databases">
        <authorList>
            <person name="Peiro R."/>
            <person name="Begona"/>
            <person name="Cbmso G."/>
            <person name="Lopez M."/>
            <person name="Gonzalez S."/>
            <person name="Sacristan E."/>
            <person name="Castillo E."/>
        </authorList>
    </citation>
    <scope>NUCLEOTIDE SEQUENCE [LARGE SCALE GENOMIC DNA]</scope>
    <source>
        <strain evidence="7">TTHNAR1</strain>
    </source>
</reference>
<dbReference type="UniPathway" id="UPA00223">
    <property type="reaction ID" value="UER01007"/>
</dbReference>
<dbReference type="NCBIfam" id="TIGR00979">
    <property type="entry name" value="fumC_II"/>
    <property type="match status" value="1"/>
</dbReference>
<evidence type="ECO:0000256" key="2">
    <source>
        <dbReference type="ARBA" id="ARBA00023239"/>
    </source>
</evidence>
<evidence type="ECO:0000313" key="8">
    <source>
        <dbReference type="Proteomes" id="UP000279841"/>
    </source>
</evidence>
<dbReference type="GO" id="GO:0006106">
    <property type="term" value="P:fumarate metabolic process"/>
    <property type="evidence" value="ECO:0007669"/>
    <property type="project" value="InterPro"/>
</dbReference>
<comment type="similarity">
    <text evidence="1 3">Belongs to the class-II fumarase/aspartase family. Fumarase subfamily.</text>
</comment>
<dbReference type="InterPro" id="IPR008948">
    <property type="entry name" value="L-Aspartase-like"/>
</dbReference>
<feature type="binding site" description="in site B" evidence="3">
    <location>
        <begin position="129"/>
        <end position="132"/>
    </location>
    <ligand>
        <name>substrate</name>
    </ligand>
</feature>
<dbReference type="FunFam" id="1.10.40.30:FF:000002">
    <property type="entry name" value="Fumarate hydratase class II"/>
    <property type="match status" value="1"/>
</dbReference>
<feature type="active site" evidence="3">
    <location>
        <position position="318"/>
    </location>
</feature>
<feature type="domain" description="Fumarate lyase N-terminal" evidence="4">
    <location>
        <begin position="11"/>
        <end position="342"/>
    </location>
</feature>
<dbReference type="FunFam" id="1.20.200.10:FF:000001">
    <property type="entry name" value="Fumarate hydratase, mitochondrial"/>
    <property type="match status" value="1"/>
</dbReference>
<dbReference type="InterPro" id="IPR000362">
    <property type="entry name" value="Fumarate_lyase_fam"/>
</dbReference>
<dbReference type="EMBL" id="LR027517">
    <property type="protein sequence ID" value="VCU53460.1"/>
    <property type="molecule type" value="Genomic_DNA"/>
</dbReference>
<feature type="active site" description="Proton donor/acceptor" evidence="3">
    <location>
        <position position="188"/>
    </location>
</feature>
<dbReference type="RefSeq" id="WP_014629992.1">
    <property type="nucleotide sequence ID" value="NZ_AP019792.1"/>
</dbReference>
<dbReference type="InterPro" id="IPR022761">
    <property type="entry name" value="Fumarate_lyase_N"/>
</dbReference>
<accession>A0A3P4ART7</accession>
<dbReference type="AlphaFoldDB" id="A0A3P4ART7"/>
<dbReference type="Gene3D" id="1.10.40.30">
    <property type="entry name" value="Fumarase/aspartase (C-terminal domain)"/>
    <property type="match status" value="1"/>
</dbReference>
<dbReference type="InterPro" id="IPR024083">
    <property type="entry name" value="Fumarase/histidase_N"/>
</dbReference>
<dbReference type="NCBIfam" id="NF008909">
    <property type="entry name" value="PRK12273.1"/>
    <property type="match status" value="1"/>
</dbReference>
<proteinExistence type="inferred from homology"/>
<evidence type="ECO:0000256" key="1">
    <source>
        <dbReference type="ARBA" id="ARBA00009084"/>
    </source>
</evidence>
<feature type="binding site" evidence="3">
    <location>
        <position position="187"/>
    </location>
    <ligand>
        <name>substrate</name>
    </ligand>
</feature>
<dbReference type="Pfam" id="PF10415">
    <property type="entry name" value="FumaraseC_C"/>
    <property type="match status" value="1"/>
</dbReference>
<dbReference type="InterPro" id="IPR020557">
    <property type="entry name" value="Fumarate_lyase_CS"/>
</dbReference>